<comment type="caution">
    <text evidence="2">The sequence shown here is derived from an EMBL/GenBank/DDBJ whole genome shotgun (WGS) entry which is preliminary data.</text>
</comment>
<protein>
    <submittedName>
        <fullName evidence="2">Uncharacterized protein</fullName>
    </submittedName>
</protein>
<feature type="region of interest" description="Disordered" evidence="1">
    <location>
        <begin position="161"/>
        <end position="198"/>
    </location>
</feature>
<evidence type="ECO:0000313" key="2">
    <source>
        <dbReference type="EMBL" id="KAG8087872.1"/>
    </source>
</evidence>
<sequence>MKNNQVLQSLGLGALTSILKSAHAHARPHVEDEGPQKSGSEYDPRVDEGQPEEVISNVTKGSKRVLPPRQQFISDLEDLFNNDNSKDSDEEIARKSDGLALHDDNIYMTTEGDSIPWPDEDNHMDTEDVIFQHNDNIDMTIEGDSIPRPDEDNNMDTEDANFQHNDNINMTTDGDSIPWPDEDNHMDTEGDPFLPSLY</sequence>
<name>A0A8J5WGD4_ZIZPA</name>
<dbReference type="Proteomes" id="UP000729402">
    <property type="component" value="Unassembled WGS sequence"/>
</dbReference>
<keyword evidence="3" id="KW-1185">Reference proteome</keyword>
<proteinExistence type="predicted"/>
<dbReference type="AlphaFoldDB" id="A0A8J5WGD4"/>
<feature type="compositionally biased region" description="Basic and acidic residues" evidence="1">
    <location>
        <begin position="28"/>
        <end position="48"/>
    </location>
</feature>
<accession>A0A8J5WGD4</accession>
<reference evidence="2" key="1">
    <citation type="journal article" date="2021" name="bioRxiv">
        <title>Whole Genome Assembly and Annotation of Northern Wild Rice, Zizania palustris L., Supports a Whole Genome Duplication in the Zizania Genus.</title>
        <authorList>
            <person name="Haas M."/>
            <person name="Kono T."/>
            <person name="Macchietto M."/>
            <person name="Millas R."/>
            <person name="McGilp L."/>
            <person name="Shao M."/>
            <person name="Duquette J."/>
            <person name="Hirsch C.N."/>
            <person name="Kimball J."/>
        </authorList>
    </citation>
    <scope>NUCLEOTIDE SEQUENCE</scope>
    <source>
        <tissue evidence="2">Fresh leaf tissue</tissue>
    </source>
</reference>
<evidence type="ECO:0000256" key="1">
    <source>
        <dbReference type="SAM" id="MobiDB-lite"/>
    </source>
</evidence>
<reference evidence="2" key="2">
    <citation type="submission" date="2021-02" db="EMBL/GenBank/DDBJ databases">
        <authorList>
            <person name="Kimball J.A."/>
            <person name="Haas M.W."/>
            <person name="Macchietto M."/>
            <person name="Kono T."/>
            <person name="Duquette J."/>
            <person name="Shao M."/>
        </authorList>
    </citation>
    <scope>NUCLEOTIDE SEQUENCE</scope>
    <source>
        <tissue evidence="2">Fresh leaf tissue</tissue>
    </source>
</reference>
<dbReference type="EMBL" id="JAAALK010000082">
    <property type="protein sequence ID" value="KAG8087872.1"/>
    <property type="molecule type" value="Genomic_DNA"/>
</dbReference>
<gene>
    <name evidence="2" type="ORF">GUJ93_ZPchr0010g11258</name>
</gene>
<feature type="region of interest" description="Disordered" evidence="1">
    <location>
        <begin position="21"/>
        <end position="68"/>
    </location>
</feature>
<evidence type="ECO:0000313" key="3">
    <source>
        <dbReference type="Proteomes" id="UP000729402"/>
    </source>
</evidence>
<dbReference type="OrthoDB" id="696716at2759"/>
<organism evidence="2 3">
    <name type="scientific">Zizania palustris</name>
    <name type="common">Northern wild rice</name>
    <dbReference type="NCBI Taxonomy" id="103762"/>
    <lineage>
        <taxon>Eukaryota</taxon>
        <taxon>Viridiplantae</taxon>
        <taxon>Streptophyta</taxon>
        <taxon>Embryophyta</taxon>
        <taxon>Tracheophyta</taxon>
        <taxon>Spermatophyta</taxon>
        <taxon>Magnoliopsida</taxon>
        <taxon>Liliopsida</taxon>
        <taxon>Poales</taxon>
        <taxon>Poaceae</taxon>
        <taxon>BOP clade</taxon>
        <taxon>Oryzoideae</taxon>
        <taxon>Oryzeae</taxon>
        <taxon>Zizaniinae</taxon>
        <taxon>Zizania</taxon>
    </lineage>
</organism>
<feature type="compositionally biased region" description="Polar residues" evidence="1">
    <location>
        <begin position="161"/>
        <end position="174"/>
    </location>
</feature>